<name>A0ABD3R4I1_9STRA</name>
<sequence length="307" mass="35513">MAYHQANIQTKIDDITKEMERLRTETEMADVHSEPRMALESRHDALLNTVHYNLAKEHVRSGSSPGDVKKSTLAIISTNKKMEKEIDAIFIKRNKVHDEISRVEAEVAEIHAVMESKILDGDDELREDLRDVLSTVKAVIAETEQHEDDIVLIRHKLRAMELETTRAEKLMGGSEKAYKRLLKKDNLCKQHLEQLREITRQLGDERCLLLSTVKTLRDDVSKKEEWILNVKLPSKEEMELMKNDVAFTKKHLDVNRETIAILHQEKKKRTNEDLLKLQESRTDHGSVKAECLRLMDKINRGIISNLN</sequence>
<reference evidence="1 2" key="1">
    <citation type="submission" date="2024-10" db="EMBL/GenBank/DDBJ databases">
        <title>Updated reference genomes for cyclostephanoid diatoms.</title>
        <authorList>
            <person name="Roberts W.R."/>
            <person name="Alverson A.J."/>
        </authorList>
    </citation>
    <scope>NUCLEOTIDE SEQUENCE [LARGE SCALE GENOMIC DNA]</scope>
    <source>
        <strain evidence="1 2">AJA228-03</strain>
    </source>
</reference>
<evidence type="ECO:0000313" key="2">
    <source>
        <dbReference type="Proteomes" id="UP001530377"/>
    </source>
</evidence>
<dbReference type="EMBL" id="JALLPB020000782">
    <property type="protein sequence ID" value="KAL3806566.1"/>
    <property type="molecule type" value="Genomic_DNA"/>
</dbReference>
<dbReference type="Proteomes" id="UP001530377">
    <property type="component" value="Unassembled WGS sequence"/>
</dbReference>
<gene>
    <name evidence="1" type="ORF">ACHAXA_008695</name>
</gene>
<proteinExistence type="predicted"/>
<accession>A0ABD3R4I1</accession>
<dbReference type="InterPro" id="IPR029602">
    <property type="entry name" value="IFT74"/>
</dbReference>
<dbReference type="AlphaFoldDB" id="A0ABD3R4I1"/>
<protein>
    <submittedName>
        <fullName evidence="1">Uncharacterized protein</fullName>
    </submittedName>
</protein>
<evidence type="ECO:0000313" key="1">
    <source>
        <dbReference type="EMBL" id="KAL3806566.1"/>
    </source>
</evidence>
<dbReference type="PANTHER" id="PTHR31432:SF0">
    <property type="entry name" value="INTRAFLAGELLAR TRANSPORT PROTEIN 74 HOMOLOG"/>
    <property type="match status" value="1"/>
</dbReference>
<keyword evidence="2" id="KW-1185">Reference proteome</keyword>
<organism evidence="1 2">
    <name type="scientific">Cyclostephanos tholiformis</name>
    <dbReference type="NCBI Taxonomy" id="382380"/>
    <lineage>
        <taxon>Eukaryota</taxon>
        <taxon>Sar</taxon>
        <taxon>Stramenopiles</taxon>
        <taxon>Ochrophyta</taxon>
        <taxon>Bacillariophyta</taxon>
        <taxon>Coscinodiscophyceae</taxon>
        <taxon>Thalassiosirophycidae</taxon>
        <taxon>Stephanodiscales</taxon>
        <taxon>Stephanodiscaceae</taxon>
        <taxon>Cyclostephanos</taxon>
    </lineage>
</organism>
<dbReference type="PANTHER" id="PTHR31432">
    <property type="entry name" value="INTRAFLAGELLAR TRANSPORT PROTEIN 74 HOMOLOG"/>
    <property type="match status" value="1"/>
</dbReference>
<comment type="caution">
    <text evidence="1">The sequence shown here is derived from an EMBL/GenBank/DDBJ whole genome shotgun (WGS) entry which is preliminary data.</text>
</comment>